<feature type="region of interest" description="Disordered" evidence="1">
    <location>
        <begin position="1"/>
        <end position="153"/>
    </location>
</feature>
<dbReference type="AlphaFoldDB" id="A0AAV1VMK0"/>
<gene>
    <name evidence="2" type="ORF">PM001_LOCUS32610</name>
</gene>
<feature type="compositionally biased region" description="Basic and acidic residues" evidence="1">
    <location>
        <begin position="268"/>
        <end position="280"/>
    </location>
</feature>
<feature type="compositionally biased region" description="Basic and acidic residues" evidence="1">
    <location>
        <begin position="49"/>
        <end position="85"/>
    </location>
</feature>
<accession>A0AAV1VMK0</accession>
<feature type="compositionally biased region" description="Basic and acidic residues" evidence="1">
    <location>
        <begin position="138"/>
        <end position="153"/>
    </location>
</feature>
<evidence type="ECO:0000313" key="3">
    <source>
        <dbReference type="Proteomes" id="UP001162060"/>
    </source>
</evidence>
<organism evidence="2 3">
    <name type="scientific">Peronospora matthiolae</name>
    <dbReference type="NCBI Taxonomy" id="2874970"/>
    <lineage>
        <taxon>Eukaryota</taxon>
        <taxon>Sar</taxon>
        <taxon>Stramenopiles</taxon>
        <taxon>Oomycota</taxon>
        <taxon>Peronosporomycetes</taxon>
        <taxon>Peronosporales</taxon>
        <taxon>Peronosporaceae</taxon>
        <taxon>Peronospora</taxon>
    </lineage>
</organism>
<dbReference type="Proteomes" id="UP001162060">
    <property type="component" value="Unassembled WGS sequence"/>
</dbReference>
<feature type="region of interest" description="Disordered" evidence="1">
    <location>
        <begin position="255"/>
        <end position="280"/>
    </location>
</feature>
<evidence type="ECO:0000256" key="1">
    <source>
        <dbReference type="SAM" id="MobiDB-lite"/>
    </source>
</evidence>
<feature type="compositionally biased region" description="Basic and acidic residues" evidence="1">
    <location>
        <begin position="20"/>
        <end position="34"/>
    </location>
</feature>
<feature type="compositionally biased region" description="Basic residues" evidence="1">
    <location>
        <begin position="124"/>
        <end position="137"/>
    </location>
</feature>
<name>A0AAV1VMK0_9STRA</name>
<protein>
    <submittedName>
        <fullName evidence="2">Uncharacterized protein</fullName>
    </submittedName>
</protein>
<sequence>MSEPHSTTIVRVPGSSGDSRFYRESRDGDVKIKTEPGLGASADYGSPQTREENGSQDHRSFGRGYDDKKVKEENHQADLEEKHQPPPEAPSGTTADRAAKHDLPDGNPPVKPERSSSKTTAQPKAKKHTPKLARSKTKTAEPHRNKQENKAEVQDVELEGWQLKQNTWEFYWQQLKKILAEDLVLKVLKPKLVGSIQGPVLPPKVTSNQLETLHRLIPLLRDAGFTAGAFDAQTLLKFNHDRVIKAGHRLCEKLTPLTGSHNPMSQRIEGEKGHLSQRIKSEEGHLSLRRESTNRIVKEEYTGSSCYASAESDMDSEESFGMQRMSLGPTGAAMLKYRLDPANNGIRSTQIPALQNANKVEPSQLQTYLRPPWTNSFAIAKNKELTTRSSQTSKWSQ</sequence>
<proteinExistence type="predicted"/>
<dbReference type="EMBL" id="CAKLBY020000378">
    <property type="protein sequence ID" value="CAK7947460.1"/>
    <property type="molecule type" value="Genomic_DNA"/>
</dbReference>
<reference evidence="2" key="1">
    <citation type="submission" date="2024-01" db="EMBL/GenBank/DDBJ databases">
        <authorList>
            <person name="Webb A."/>
        </authorList>
    </citation>
    <scope>NUCLEOTIDE SEQUENCE</scope>
    <source>
        <strain evidence="2">Pm1</strain>
    </source>
</reference>
<comment type="caution">
    <text evidence="2">The sequence shown here is derived from an EMBL/GenBank/DDBJ whole genome shotgun (WGS) entry which is preliminary data.</text>
</comment>
<evidence type="ECO:0000313" key="2">
    <source>
        <dbReference type="EMBL" id="CAK7947460.1"/>
    </source>
</evidence>